<dbReference type="EMBL" id="LR798255">
    <property type="protein sequence ID" value="CAB5217698.1"/>
    <property type="molecule type" value="Genomic_DNA"/>
</dbReference>
<feature type="compositionally biased region" description="Basic and acidic residues" evidence="1">
    <location>
        <begin position="90"/>
        <end position="110"/>
    </location>
</feature>
<protein>
    <submittedName>
        <fullName evidence="2">Uncharacterized protein</fullName>
    </submittedName>
</protein>
<organism evidence="2">
    <name type="scientific">uncultured Caudovirales phage</name>
    <dbReference type="NCBI Taxonomy" id="2100421"/>
    <lineage>
        <taxon>Viruses</taxon>
        <taxon>Duplodnaviria</taxon>
        <taxon>Heunggongvirae</taxon>
        <taxon>Uroviricota</taxon>
        <taxon>Caudoviricetes</taxon>
        <taxon>Peduoviridae</taxon>
        <taxon>Maltschvirus</taxon>
        <taxon>Maltschvirus maltsch</taxon>
    </lineage>
</organism>
<evidence type="ECO:0000313" key="2">
    <source>
        <dbReference type="EMBL" id="CAB5217698.1"/>
    </source>
</evidence>
<gene>
    <name evidence="2" type="ORF">UFOVP203_4</name>
</gene>
<name>A0A6J7WLM7_9CAUD</name>
<accession>A0A6J7WLM7</accession>
<feature type="region of interest" description="Disordered" evidence="1">
    <location>
        <begin position="85"/>
        <end position="110"/>
    </location>
</feature>
<evidence type="ECO:0000256" key="1">
    <source>
        <dbReference type="SAM" id="MobiDB-lite"/>
    </source>
</evidence>
<proteinExistence type="predicted"/>
<reference evidence="2" key="1">
    <citation type="submission" date="2020-05" db="EMBL/GenBank/DDBJ databases">
        <authorList>
            <person name="Chiriac C."/>
            <person name="Salcher M."/>
            <person name="Ghai R."/>
            <person name="Kavagutti S V."/>
        </authorList>
    </citation>
    <scope>NUCLEOTIDE SEQUENCE</scope>
</reference>
<sequence length="110" mass="12783">MIHQLKTTIDVYTPLGYGKAIAWIDYGGDTNTVWKVVCYDTGRVRNFYDDDILVYPNAMDGGKIDEGYFNKREFEVTNQQFIKGLKNHFKPNESRDKRIGEQHKSENDLS</sequence>